<protein>
    <recommendedName>
        <fullName evidence="3">ATP-binding protein</fullName>
    </recommendedName>
</protein>
<dbReference type="EMBL" id="CP061336">
    <property type="protein sequence ID" value="QNU66554.1"/>
    <property type="molecule type" value="Genomic_DNA"/>
</dbReference>
<evidence type="ECO:0000313" key="2">
    <source>
        <dbReference type="Proteomes" id="UP000306409"/>
    </source>
</evidence>
<gene>
    <name evidence="1" type="ORF">EHE19_017135</name>
</gene>
<organism evidence="1 2">
    <name type="scientific">Ruminiclostridium herbifermentans</name>
    <dbReference type="NCBI Taxonomy" id="2488810"/>
    <lineage>
        <taxon>Bacteria</taxon>
        <taxon>Bacillati</taxon>
        <taxon>Bacillota</taxon>
        <taxon>Clostridia</taxon>
        <taxon>Eubacteriales</taxon>
        <taxon>Oscillospiraceae</taxon>
        <taxon>Ruminiclostridium</taxon>
    </lineage>
</organism>
<proteinExistence type="predicted"/>
<dbReference type="NCBIfam" id="NF041813">
    <property type="entry name" value="Avs2"/>
    <property type="match status" value="1"/>
</dbReference>
<evidence type="ECO:0008006" key="3">
    <source>
        <dbReference type="Google" id="ProtNLM"/>
    </source>
</evidence>
<sequence length="1435" mass="168394">MTEKKEDIINKTEFNGTVNGPINTSSAPQINNFYNYELKSFDMDWAKKNIDTALVEAGSRYAPQYEGVEDLNIKVPIAELFDGIGLTRKFWDEFKKIYGDLRREYYNNIGKINSFFNNTYSDSNKALENIASDLGFEKEFFFDYFNEKISFRDSIKSLRTYNIDSFYKKEAELCGIWIKLNLSNYIKRILDFLNYIIYKDLRENTLKKVSDLISDIDYTMGCLLEVYSSDLKQIDYEIRQLRKKLSTVDNFIVSPKVRLALRPYMVLVGDALVGKTHLLCDIAKERLHDNLPTVIILGQHLIGNEPPWNQIIKELGLNCSQEEFIKELDSWAGRSSSRLIIMIDALNEGNGKAIWYEKLAGFLENLKEYPNIGLVVSVRTSELNDTIRHDIIENYFIQITHPGFLGVEYQALLTYCKAFGLSMPKIPVISPSFLNPGFLYILCKGLKNKKQRNIPMGSKGLIFVFENFIDSVHERIHVRNYLNYDKYTNLVNSSLNAIAKKMIENDTTWIKYEEAKTIVNAFLPGRDHEKSLFNALISEGLINRDRYMVDDKEIYGIRFSYQKFENYLFSRYLLDTHLDKQNLQKSFSQEEKLGSILTNRKYWSNNLLIIEALFIMIPEKVNVEVFDLLPELSEYEIMCEKFIDSLLWRNANTISKNTLKYINENIVHQDRLMKRFLNVLLTLASDIDHPYNADFLHNNLIKRSLAERDAFWTTFIHYEYGKKDSIDRLIDWAWTLEDKGNIDDKAMELCATAISWFLSSSNRFLRDRATKALVALLSYRINVISELIYKFLNVNDPYILERLLAVAYGCVLRSTDNKNIKILALNIYEWIFKNGKPPINIFLRDYARGVIEFAVYKGLQLNIDFEKIVPPYNSKWVSHIPSKKELQEYENWDDTLSEEKKQIRYLYHSIMGQSDFARYVIGTNSGTFDWTSRRLNRRKIATTEERYEKYINSLTKKQKDAWDVYIKSRNVWDVYKSRIIINIYSGNEESKQLSAEEVDTTQIDRMKKDAEKAFLDTIKENKTQIFFKHILPYLNNPKGTESNKDRFDISLVQRYIFKRVLELGWKAELFGDFDNRVSRYSSRGREANKPERIGKKYQWIAYHEILALIADNFEFLGDKWNDKVEKYEGTWQLNYVRDIDPSCVLLKTNESTANKDTWWLQYQYNSWNLEINNLEWLKKSSDLPTLDTFFDVEDPNDLSRWLVLEGFYKWIEDIPSDEDTYENSRRELWYMLKSYIVKKEDADKVYNWAMQQNFAGRWMPESHEQSGIFLGEYFWSQAFQYHNVPYYMNEGWTRGKGDKIPAEVLVTTDKYLKESNTFDCSVDEGIRITLPCNWIVENMNLVWTGKEGCYSDKKGNLVVTDPSIYTKGPGVLLIKKDLFLNFLERNGYEVIWTVLGEKNMIGGQRDEREGSLEISGVYRILDDKVTGKTTTLFSK</sequence>
<dbReference type="Proteomes" id="UP000306409">
    <property type="component" value="Chromosome"/>
</dbReference>
<accession>A0A4V6EPX0</accession>
<name>A0A4V6EPX0_9FIRM</name>
<keyword evidence="2" id="KW-1185">Reference proteome</keyword>
<dbReference type="OrthoDB" id="9757917at2"/>
<reference evidence="1 2" key="1">
    <citation type="submission" date="2020-09" db="EMBL/GenBank/DDBJ databases">
        <title>Characterization and genome sequencing of Ruminiclostridium sp. nov. MA18.</title>
        <authorList>
            <person name="Rettenmaier R."/>
            <person name="Kowollik M.-L."/>
            <person name="Liebl W."/>
            <person name="Zverlov V."/>
        </authorList>
    </citation>
    <scope>NUCLEOTIDE SEQUENCE [LARGE SCALE GENOMIC DNA]</scope>
    <source>
        <strain evidence="1 2">MA18</strain>
    </source>
</reference>
<evidence type="ECO:0000313" key="1">
    <source>
        <dbReference type="EMBL" id="QNU66554.1"/>
    </source>
</evidence>
<dbReference type="RefSeq" id="WP_137699170.1">
    <property type="nucleotide sequence ID" value="NZ_CP061336.1"/>
</dbReference>
<dbReference type="KEGG" id="rher:EHE19_017135"/>